<organism evidence="1 2">
    <name type="scientific">Enterobacter cloacae</name>
    <dbReference type="NCBI Taxonomy" id="550"/>
    <lineage>
        <taxon>Bacteria</taxon>
        <taxon>Pseudomonadati</taxon>
        <taxon>Pseudomonadota</taxon>
        <taxon>Gammaproteobacteria</taxon>
        <taxon>Enterobacterales</taxon>
        <taxon>Enterobacteriaceae</taxon>
        <taxon>Enterobacter</taxon>
        <taxon>Enterobacter cloacae complex</taxon>
    </lineage>
</organism>
<dbReference type="OrthoDB" id="6470473at2"/>
<dbReference type="AlphaFoldDB" id="A0A2T4Y175"/>
<dbReference type="EMBL" id="PZPP01000010">
    <property type="protein sequence ID" value="PTM35902.1"/>
    <property type="molecule type" value="Genomic_DNA"/>
</dbReference>
<gene>
    <name evidence="1" type="ORF">DA103_08970</name>
</gene>
<accession>A0A2T4Y175</accession>
<reference evidence="1 2" key="1">
    <citation type="submission" date="2018-04" db="EMBL/GenBank/DDBJ databases">
        <title>Genome sequencing reveals highly heavy metal resistance and biotechnology application of the novel Enterobacter cloacae amazonensis isolated from wastewater river in Manaus - Amazonas.</title>
        <authorList>
            <person name="Astolfi M.C.T."/>
            <person name="Carvalho E.B.D.S."/>
            <person name="Lacerda L.B."/>
            <person name="Pinto M.V."/>
            <person name="Nogueira V.B."/>
            <person name="Barros A.M."/>
            <person name="Astolfi-Filho S."/>
        </authorList>
    </citation>
    <scope>NUCLEOTIDE SEQUENCE [LARGE SCALE GENOMIC DNA]</scope>
    <source>
        <strain evidence="2">amazonensis</strain>
    </source>
</reference>
<dbReference type="Proteomes" id="UP000241614">
    <property type="component" value="Unassembled WGS sequence"/>
</dbReference>
<evidence type="ECO:0000313" key="1">
    <source>
        <dbReference type="EMBL" id="PTM35902.1"/>
    </source>
</evidence>
<proteinExistence type="predicted"/>
<sequence>MSTVNYPFTGLERKSMTFAPVLDGTVYTCQMKWNIAAQRWYLLITNSAGNPVLNTAVVGSTSAGGINLLNGVFTSTTMIWREKNGQIEVTS</sequence>
<protein>
    <submittedName>
        <fullName evidence="1">Uncharacterized protein</fullName>
    </submittedName>
</protein>
<evidence type="ECO:0000313" key="2">
    <source>
        <dbReference type="Proteomes" id="UP000241614"/>
    </source>
</evidence>
<dbReference type="RefSeq" id="WP_108090054.1">
    <property type="nucleotide sequence ID" value="NZ_PZPP01000010.1"/>
</dbReference>
<name>A0A2T4Y175_ENTCL</name>
<comment type="caution">
    <text evidence="1">The sequence shown here is derived from an EMBL/GenBank/DDBJ whole genome shotgun (WGS) entry which is preliminary data.</text>
</comment>